<evidence type="ECO:0000313" key="2">
    <source>
        <dbReference type="Proteomes" id="UP000239560"/>
    </source>
</evidence>
<comment type="caution">
    <text evidence="1">The sequence shown here is derived from an EMBL/GenBank/DDBJ whole genome shotgun (WGS) entry which is preliminary data.</text>
</comment>
<dbReference type="OrthoDB" id="3067340at2759"/>
<reference evidence="1 2" key="1">
    <citation type="journal article" date="2018" name="Elife">
        <title>Functional genomics of lipid metabolism in the oleaginous yeast Rhodosporidium toruloides.</title>
        <authorList>
            <person name="Coradetti S.T."/>
            <person name="Pinel D."/>
            <person name="Geiselman G."/>
            <person name="Ito M."/>
            <person name="Mondo S."/>
            <person name="Reilly M.C."/>
            <person name="Cheng Y.F."/>
            <person name="Bauer S."/>
            <person name="Grigoriev I."/>
            <person name="Gladden J.M."/>
            <person name="Simmons B.A."/>
            <person name="Brem R."/>
            <person name="Arkin A.P."/>
            <person name="Skerker J.M."/>
        </authorList>
    </citation>
    <scope>NUCLEOTIDE SEQUENCE [LARGE SCALE GENOMIC DNA]</scope>
    <source>
        <strain evidence="1 2">NBRC 0880</strain>
    </source>
</reference>
<dbReference type="EMBL" id="LCTV02000014">
    <property type="protein sequence ID" value="PRQ70738.1"/>
    <property type="molecule type" value="Genomic_DNA"/>
</dbReference>
<evidence type="ECO:0000313" key="1">
    <source>
        <dbReference type="EMBL" id="PRQ70738.1"/>
    </source>
</evidence>
<dbReference type="AlphaFoldDB" id="A0A2S9ZY98"/>
<gene>
    <name evidence="1" type="ORF">AAT19DRAFT_10895</name>
</gene>
<proteinExistence type="predicted"/>
<organism evidence="1 2">
    <name type="scientific">Rhodotorula toruloides</name>
    <name type="common">Yeast</name>
    <name type="synonym">Rhodosporidium toruloides</name>
    <dbReference type="NCBI Taxonomy" id="5286"/>
    <lineage>
        <taxon>Eukaryota</taxon>
        <taxon>Fungi</taxon>
        <taxon>Dikarya</taxon>
        <taxon>Basidiomycota</taxon>
        <taxon>Pucciniomycotina</taxon>
        <taxon>Microbotryomycetes</taxon>
        <taxon>Sporidiobolales</taxon>
        <taxon>Sporidiobolaceae</taxon>
        <taxon>Rhodotorula</taxon>
    </lineage>
</organism>
<accession>A0A2S9ZY98</accession>
<protein>
    <submittedName>
        <fullName evidence="1">Uncharacterized protein</fullName>
    </submittedName>
</protein>
<name>A0A2S9ZY98_RHOTO</name>
<dbReference type="Proteomes" id="UP000239560">
    <property type="component" value="Unassembled WGS sequence"/>
</dbReference>
<sequence>MALPLLDPLTAPTVARTRLDALLQRHSLSLSSLLPVLTSSGAVLGGGSIPSVVNDPKSWTPRDIDIVVPQAGADEVRKYLGENGCKVTFVPPQGFESSWKRDGETFGVPYTLETWDKERKTIDLTIVGGGMSALSHIACYHSSIVLGWLDRHSLNVALPEPSLRGQNLINIIPSKMSLLSFIEALDKSSTRGYRLVTADKGGSVKVKKEGTVQGRAFGDQRQGLTEEELREITRRMGWSVEIA</sequence>